<dbReference type="EMBL" id="LMZQ01000003">
    <property type="protein sequence ID" value="KRT17079.1"/>
    <property type="molecule type" value="Genomic_DNA"/>
</dbReference>
<dbReference type="InterPro" id="IPR034660">
    <property type="entry name" value="DinB/YfiT-like"/>
</dbReference>
<proteinExistence type="predicted"/>
<dbReference type="SUPFAM" id="SSF109854">
    <property type="entry name" value="DinB/YfiT-like putative metalloenzymes"/>
    <property type="match status" value="1"/>
</dbReference>
<reference evidence="1 2" key="1">
    <citation type="submission" date="2015-11" db="EMBL/GenBank/DDBJ databases">
        <title>Sequence of Pedobacter ginsenosidimutans.</title>
        <authorList>
            <person name="Carson E."/>
            <person name="Keyser V."/>
            <person name="Newman J."/>
            <person name="Miller J."/>
        </authorList>
    </citation>
    <scope>NUCLEOTIDE SEQUENCE [LARGE SCALE GENOMIC DNA]</scope>
    <source>
        <strain evidence="1 2">KACC 14530</strain>
    </source>
</reference>
<gene>
    <name evidence="1" type="ORF">ASU31_05235</name>
</gene>
<dbReference type="Pfam" id="PF07609">
    <property type="entry name" value="DUF1572"/>
    <property type="match status" value="1"/>
</dbReference>
<evidence type="ECO:0000313" key="2">
    <source>
        <dbReference type="Proteomes" id="UP000051950"/>
    </source>
</evidence>
<dbReference type="RefSeq" id="WP_057931326.1">
    <property type="nucleotide sequence ID" value="NZ_LMZQ01000003.1"/>
</dbReference>
<dbReference type="Proteomes" id="UP000051950">
    <property type="component" value="Unassembled WGS sequence"/>
</dbReference>
<dbReference type="AlphaFoldDB" id="A0A0T5VT79"/>
<dbReference type="OrthoDB" id="893570at2"/>
<comment type="caution">
    <text evidence="1">The sequence shown here is derived from an EMBL/GenBank/DDBJ whole genome shotgun (WGS) entry which is preliminary data.</text>
</comment>
<accession>A0A0T5VT79</accession>
<name>A0A0T5VT79_9SPHI</name>
<keyword evidence="2" id="KW-1185">Reference proteome</keyword>
<sequence length="150" mass="17235">MLTQTLKTLFNRDLNRLKSEIGSYKNEANLWIIDKSIANSAGNLCLHLIGNLNTYIGATLGGSNYIRNRELEFSLKDVPKQELINIIEATIIVVNETLDKITEKQLNSEYPTLVFQEKTSTEFFLVHLTTHLAYHLGQINYHRRLLDDEL</sequence>
<protein>
    <submittedName>
        <fullName evidence="1">DinB superfamily protein</fullName>
    </submittedName>
</protein>
<dbReference type="STRING" id="687842.ASU31_05235"/>
<dbReference type="Gene3D" id="1.20.120.450">
    <property type="entry name" value="dinb family like domain"/>
    <property type="match status" value="1"/>
</dbReference>
<evidence type="ECO:0000313" key="1">
    <source>
        <dbReference type="EMBL" id="KRT17079.1"/>
    </source>
</evidence>
<organism evidence="1 2">
    <name type="scientific">Pedobacter ginsenosidimutans</name>
    <dbReference type="NCBI Taxonomy" id="687842"/>
    <lineage>
        <taxon>Bacteria</taxon>
        <taxon>Pseudomonadati</taxon>
        <taxon>Bacteroidota</taxon>
        <taxon>Sphingobacteriia</taxon>
        <taxon>Sphingobacteriales</taxon>
        <taxon>Sphingobacteriaceae</taxon>
        <taxon>Pedobacter</taxon>
    </lineage>
</organism>
<dbReference type="InterPro" id="IPR011466">
    <property type="entry name" value="DUF1572"/>
</dbReference>